<dbReference type="PROSITE" id="PS01154">
    <property type="entry name" value="RNA_POL_L_13KD"/>
    <property type="match status" value="1"/>
</dbReference>
<evidence type="ECO:0000256" key="3">
    <source>
        <dbReference type="ARBA" id="ARBA00023163"/>
    </source>
</evidence>
<dbReference type="GO" id="GO:0055029">
    <property type="term" value="C:nuclear DNA-directed RNA polymerase complex"/>
    <property type="evidence" value="ECO:0007669"/>
    <property type="project" value="UniProtKB-ARBA"/>
</dbReference>
<sequence length="164" mass="18249">MGPKSKSKKEEPVEPGSDVVMEDEPTSAQPESRDDMSVDQNEDEDIDDFEEEEEEEEVQRVRLLPGSTPTAASFEFLNEGHTLGNALSYIINRNPDVEFCAYAIPHPSENKMNVRIQTFEGSGTTAIQALEKGLRDLQDLCDVVTDKFIEAREKFMATKGSSSS</sequence>
<dbReference type="KEGG" id="cthr:CTHT_0023150"/>
<dbReference type="Gene3D" id="3.30.1360.10">
    <property type="entry name" value="RNA polymerase, RBP11-like subunit"/>
    <property type="match status" value="1"/>
</dbReference>
<name>G0S4Q4_CHATD</name>
<dbReference type="InterPro" id="IPR022905">
    <property type="entry name" value="Rpo11-like"/>
</dbReference>
<dbReference type="InterPro" id="IPR033898">
    <property type="entry name" value="RNAP_AC19"/>
</dbReference>
<dbReference type="AlphaFoldDB" id="G0S4Q4"/>
<comment type="similarity">
    <text evidence="5">Belongs to the archaeal Rpo11/eukaryotic RPB11/RPC19 RNA polymerase subunit family.</text>
</comment>
<dbReference type="GO" id="GO:0006383">
    <property type="term" value="P:transcription by RNA polymerase III"/>
    <property type="evidence" value="ECO:0007669"/>
    <property type="project" value="TreeGrafter"/>
</dbReference>
<dbReference type="HAMAP" id="MF_00261">
    <property type="entry name" value="RNApol_arch_Rpo11"/>
    <property type="match status" value="1"/>
</dbReference>
<evidence type="ECO:0000256" key="6">
    <source>
        <dbReference type="SAM" id="MobiDB-lite"/>
    </source>
</evidence>
<dbReference type="RefSeq" id="XP_006692779.1">
    <property type="nucleotide sequence ID" value="XM_006692716.1"/>
</dbReference>
<gene>
    <name evidence="8" type="ORF">CTHT_0023150</name>
</gene>
<dbReference type="CDD" id="cd07029">
    <property type="entry name" value="RNAP_I_III_AC19"/>
    <property type="match status" value="1"/>
</dbReference>
<dbReference type="GO" id="GO:0003677">
    <property type="term" value="F:DNA binding"/>
    <property type="evidence" value="ECO:0007669"/>
    <property type="project" value="InterPro"/>
</dbReference>
<accession>G0S4Q4</accession>
<proteinExistence type="inferred from homology"/>
<dbReference type="GeneID" id="18256353"/>
<feature type="compositionally biased region" description="Acidic residues" evidence="6">
    <location>
        <begin position="40"/>
        <end position="57"/>
    </location>
</feature>
<dbReference type="HOGENOM" id="CLU_090381_3_2_1"/>
<evidence type="ECO:0000256" key="5">
    <source>
        <dbReference type="ARBA" id="ARBA00025751"/>
    </source>
</evidence>
<evidence type="ECO:0000313" key="9">
    <source>
        <dbReference type="Proteomes" id="UP000008066"/>
    </source>
</evidence>
<evidence type="ECO:0000259" key="7">
    <source>
        <dbReference type="Pfam" id="PF13656"/>
    </source>
</evidence>
<evidence type="ECO:0000256" key="1">
    <source>
        <dbReference type="ARBA" id="ARBA00004123"/>
    </source>
</evidence>
<evidence type="ECO:0000256" key="2">
    <source>
        <dbReference type="ARBA" id="ARBA00022478"/>
    </source>
</evidence>
<protein>
    <submittedName>
        <fullName evidence="8">DNA-directed RNA polymerase-like protein</fullName>
    </submittedName>
</protein>
<dbReference type="Pfam" id="PF13656">
    <property type="entry name" value="RNA_pol_L_2"/>
    <property type="match status" value="1"/>
</dbReference>
<dbReference type="Proteomes" id="UP000008066">
    <property type="component" value="Unassembled WGS sequence"/>
</dbReference>
<dbReference type="GO" id="GO:0005736">
    <property type="term" value="C:RNA polymerase I complex"/>
    <property type="evidence" value="ECO:0007669"/>
    <property type="project" value="TreeGrafter"/>
</dbReference>
<dbReference type="eggNOG" id="KOG3438">
    <property type="taxonomic scope" value="Eukaryota"/>
</dbReference>
<dbReference type="STRING" id="759272.G0S4Q4"/>
<dbReference type="EMBL" id="GL988041">
    <property type="protein sequence ID" value="EGS20483.1"/>
    <property type="molecule type" value="Genomic_DNA"/>
</dbReference>
<dbReference type="OrthoDB" id="510325at2759"/>
<keyword evidence="4" id="KW-0539">Nucleus</keyword>
<dbReference type="SUPFAM" id="SSF55257">
    <property type="entry name" value="RBP11-like subunits of RNA polymerase"/>
    <property type="match status" value="1"/>
</dbReference>
<comment type="subcellular location">
    <subcellularLocation>
        <location evidence="1">Nucleus</location>
    </subcellularLocation>
</comment>
<dbReference type="GO" id="GO:0003899">
    <property type="term" value="F:DNA-directed RNA polymerase activity"/>
    <property type="evidence" value="ECO:0007669"/>
    <property type="project" value="InterPro"/>
</dbReference>
<feature type="domain" description="DNA-directed RNA polymerase RBP11-like dimerisation" evidence="7">
    <location>
        <begin position="72"/>
        <end position="146"/>
    </location>
</feature>
<keyword evidence="9" id="KW-1185">Reference proteome</keyword>
<keyword evidence="2 8" id="KW-0240">DNA-directed RNA polymerase</keyword>
<dbReference type="OMA" id="QFDREDH"/>
<feature type="region of interest" description="Disordered" evidence="6">
    <location>
        <begin position="1"/>
        <end position="66"/>
    </location>
</feature>
<keyword evidence="3" id="KW-0804">Transcription</keyword>
<evidence type="ECO:0000256" key="4">
    <source>
        <dbReference type="ARBA" id="ARBA00023242"/>
    </source>
</evidence>
<dbReference type="GO" id="GO:0006362">
    <property type="term" value="P:transcription elongation by RNA polymerase I"/>
    <property type="evidence" value="ECO:0007669"/>
    <property type="project" value="TreeGrafter"/>
</dbReference>
<dbReference type="InterPro" id="IPR009025">
    <property type="entry name" value="RBP11-like_dimer"/>
</dbReference>
<dbReference type="InterPro" id="IPR008193">
    <property type="entry name" value="RNA_pol_Rpb11_13-16kDa_CS"/>
</dbReference>
<dbReference type="GO" id="GO:0005666">
    <property type="term" value="C:RNA polymerase III complex"/>
    <property type="evidence" value="ECO:0007669"/>
    <property type="project" value="TreeGrafter"/>
</dbReference>
<dbReference type="PANTHER" id="PTHR13946">
    <property type="entry name" value="DNA-DIRECTED RNA POLYMERASE I,II,III"/>
    <property type="match status" value="1"/>
</dbReference>
<organism evidence="9">
    <name type="scientific">Chaetomium thermophilum (strain DSM 1495 / CBS 144.50 / IMI 039719)</name>
    <name type="common">Thermochaetoides thermophila</name>
    <dbReference type="NCBI Taxonomy" id="759272"/>
    <lineage>
        <taxon>Eukaryota</taxon>
        <taxon>Fungi</taxon>
        <taxon>Dikarya</taxon>
        <taxon>Ascomycota</taxon>
        <taxon>Pezizomycotina</taxon>
        <taxon>Sordariomycetes</taxon>
        <taxon>Sordariomycetidae</taxon>
        <taxon>Sordariales</taxon>
        <taxon>Chaetomiaceae</taxon>
        <taxon>Thermochaetoides</taxon>
    </lineage>
</organism>
<dbReference type="InterPro" id="IPR036603">
    <property type="entry name" value="RBP11-like"/>
</dbReference>
<reference evidence="8 9" key="1">
    <citation type="journal article" date="2011" name="Cell">
        <title>Insight into structure and assembly of the nuclear pore complex by utilizing the genome of a eukaryotic thermophile.</title>
        <authorList>
            <person name="Amlacher S."/>
            <person name="Sarges P."/>
            <person name="Flemming D."/>
            <person name="van Noort V."/>
            <person name="Kunze R."/>
            <person name="Devos D.P."/>
            <person name="Arumugam M."/>
            <person name="Bork P."/>
            <person name="Hurt E."/>
        </authorList>
    </citation>
    <scope>NUCLEOTIDE SEQUENCE [LARGE SCALE GENOMIC DNA]</scope>
    <source>
        <strain evidence="9">DSM 1495 / CBS 144.50 / IMI 039719</strain>
    </source>
</reference>
<dbReference type="GO" id="GO:0046983">
    <property type="term" value="F:protein dimerization activity"/>
    <property type="evidence" value="ECO:0007669"/>
    <property type="project" value="InterPro"/>
</dbReference>
<evidence type="ECO:0000313" key="8">
    <source>
        <dbReference type="EMBL" id="EGS20483.1"/>
    </source>
</evidence>
<dbReference type="PANTHER" id="PTHR13946:SF28">
    <property type="entry name" value="DNA-DIRECTED RNA POLYMERASES I AND III SUBUNIT RPAC2"/>
    <property type="match status" value="1"/>
</dbReference>